<dbReference type="RefSeq" id="WP_076876987.1">
    <property type="nucleotide sequence ID" value="NZ_MLCN01000006.1"/>
</dbReference>
<feature type="domain" description="Ribosomal RNA large subunit methyltransferase M THUMP-like" evidence="10">
    <location>
        <begin position="87"/>
        <end position="161"/>
    </location>
</feature>
<evidence type="ECO:0000256" key="2">
    <source>
        <dbReference type="ARBA" id="ARBA00022552"/>
    </source>
</evidence>
<evidence type="ECO:0000256" key="5">
    <source>
        <dbReference type="ARBA" id="ARBA00022691"/>
    </source>
</evidence>
<keyword evidence="5 7" id="KW-0949">S-adenosyl-L-methionine</keyword>
<evidence type="ECO:0000313" key="11">
    <source>
        <dbReference type="EMBL" id="ONG41865.1"/>
    </source>
</evidence>
<keyword evidence="12" id="KW-1185">Reference proteome</keyword>
<reference evidence="11 12" key="1">
    <citation type="submission" date="2016-10" db="EMBL/GenBank/DDBJ databases">
        <title>Draft Genome sequence of Alkanindiges sp. strain H1.</title>
        <authorList>
            <person name="Subhash Y."/>
            <person name="Lee S."/>
        </authorList>
    </citation>
    <scope>NUCLEOTIDE SEQUENCE [LARGE SCALE GENOMIC DNA]</scope>
    <source>
        <strain evidence="11 12">H1</strain>
    </source>
</reference>
<name>A0A1S8CZ30_9GAMM</name>
<dbReference type="GO" id="GO:0032259">
    <property type="term" value="P:methylation"/>
    <property type="evidence" value="ECO:0007669"/>
    <property type="project" value="UniProtKB-KW"/>
</dbReference>
<feature type="binding site" evidence="7">
    <location>
        <position position="186"/>
    </location>
    <ligand>
        <name>S-adenosyl-L-methionine</name>
        <dbReference type="ChEBI" id="CHEBI:59789"/>
    </ligand>
</feature>
<dbReference type="STRING" id="1907941.BKE30_01895"/>
<dbReference type="InterPro" id="IPR040739">
    <property type="entry name" value="RlmM_FDX"/>
</dbReference>
<dbReference type="InterPro" id="IPR048646">
    <property type="entry name" value="RlmM_THUMP-like"/>
</dbReference>
<keyword evidence="3 11" id="KW-0489">Methyltransferase</keyword>
<feature type="binding site" evidence="7">
    <location>
        <begin position="219"/>
        <end position="222"/>
    </location>
    <ligand>
        <name>S-adenosyl-L-methionine</name>
        <dbReference type="ChEBI" id="CHEBI:59789"/>
    </ligand>
</feature>
<feature type="binding site" evidence="7">
    <location>
        <position position="274"/>
    </location>
    <ligand>
        <name>S-adenosyl-L-methionine</name>
        <dbReference type="ChEBI" id="CHEBI:59789"/>
    </ligand>
</feature>
<dbReference type="OrthoDB" id="154490at2"/>
<evidence type="ECO:0000259" key="10">
    <source>
        <dbReference type="Pfam" id="PF21239"/>
    </source>
</evidence>
<dbReference type="Gene3D" id="3.40.50.150">
    <property type="entry name" value="Vaccinia Virus protein VP39"/>
    <property type="match status" value="1"/>
</dbReference>
<dbReference type="PIRSF" id="PIRSF028774">
    <property type="entry name" value="UCP028774"/>
    <property type="match status" value="1"/>
</dbReference>
<dbReference type="Pfam" id="PF18125">
    <property type="entry name" value="RlmM_FDX"/>
    <property type="match status" value="1"/>
</dbReference>
<dbReference type="NCBIfam" id="NF008734">
    <property type="entry name" value="PRK11760.1"/>
    <property type="match status" value="1"/>
</dbReference>
<organism evidence="11 12">
    <name type="scientific">Alkanindiges hydrocarboniclasticus</name>
    <dbReference type="NCBI Taxonomy" id="1907941"/>
    <lineage>
        <taxon>Bacteria</taxon>
        <taxon>Pseudomonadati</taxon>
        <taxon>Pseudomonadota</taxon>
        <taxon>Gammaproteobacteria</taxon>
        <taxon>Moraxellales</taxon>
        <taxon>Moraxellaceae</taxon>
        <taxon>Alkanindiges</taxon>
    </lineage>
</organism>
<gene>
    <name evidence="11" type="ORF">BKE30_01895</name>
</gene>
<dbReference type="Pfam" id="PF21239">
    <property type="entry name" value="RLMM_N"/>
    <property type="match status" value="1"/>
</dbReference>
<proteinExistence type="predicted"/>
<dbReference type="SUPFAM" id="SSF53335">
    <property type="entry name" value="S-adenosyl-L-methionine-dependent methyltransferases"/>
    <property type="match status" value="1"/>
</dbReference>
<keyword evidence="1" id="KW-0963">Cytoplasm</keyword>
<evidence type="ECO:0000256" key="7">
    <source>
        <dbReference type="PIRSR" id="PIRSR028774-2"/>
    </source>
</evidence>
<evidence type="ECO:0000256" key="3">
    <source>
        <dbReference type="ARBA" id="ARBA00022603"/>
    </source>
</evidence>
<sequence>MSYSSKTPAIVGVLALCRIGFERECSSELERWFGERGADGYVKFEKLGGQVIWFGQAKQFPKTSELIFARQVVKLISKTPVYFDNKDRITPILSALEGQSYSAIYFDNTDTNDGNSMADLFHRLQKPLLSAAGKANILNREASQRAHLVFIDGTAAWLGISEPGETLKWPMGIPRLKMPQDAPSRSTLKLAEAFAYFMDKEEQTEWLREGLTAVDLGACPGGWTYQLVKHGLQVIAIDNGAMNEKIMETGQVEHIKADGFVYRPPRPVHWLVCDMVEKPARVAQLMADWLADGDAQRAMFNLKLPMKTRLDEVEYCREIIEERLKQAGKKIERLQFRQLYHDREEVTVYLIVK</sequence>
<evidence type="ECO:0000259" key="9">
    <source>
        <dbReference type="Pfam" id="PF18125"/>
    </source>
</evidence>
<keyword evidence="2" id="KW-0698">rRNA processing</keyword>
<feature type="domain" description="RlmM ferredoxin-like" evidence="9">
    <location>
        <begin position="12"/>
        <end position="72"/>
    </location>
</feature>
<dbReference type="InterPro" id="IPR002877">
    <property type="entry name" value="RNA_MeTrfase_FtsJ_dom"/>
</dbReference>
<feature type="domain" description="Ribosomal RNA methyltransferase FtsJ" evidence="8">
    <location>
        <begin position="184"/>
        <end position="277"/>
    </location>
</feature>
<evidence type="ECO:0000256" key="4">
    <source>
        <dbReference type="ARBA" id="ARBA00022679"/>
    </source>
</evidence>
<dbReference type="AlphaFoldDB" id="A0A1S8CZ30"/>
<dbReference type="Pfam" id="PF01728">
    <property type="entry name" value="FtsJ"/>
    <property type="match status" value="1"/>
</dbReference>
<dbReference type="GO" id="GO:0008168">
    <property type="term" value="F:methyltransferase activity"/>
    <property type="evidence" value="ECO:0007669"/>
    <property type="project" value="UniProtKB-KW"/>
</dbReference>
<dbReference type="PANTHER" id="PTHR37524:SF2">
    <property type="entry name" value="RIBOSOMAL RNA METHYLTRANSFERASE FTSJ DOMAIN-CONTAINING PROTEIN"/>
    <property type="match status" value="1"/>
</dbReference>
<evidence type="ECO:0000256" key="6">
    <source>
        <dbReference type="PIRSR" id="PIRSR028774-1"/>
    </source>
</evidence>
<dbReference type="InterPro" id="IPR029063">
    <property type="entry name" value="SAM-dependent_MTases_sf"/>
</dbReference>
<evidence type="ECO:0000256" key="1">
    <source>
        <dbReference type="ARBA" id="ARBA00022490"/>
    </source>
</evidence>
<feature type="binding site" evidence="7">
    <location>
        <position position="258"/>
    </location>
    <ligand>
        <name>S-adenosyl-L-methionine</name>
        <dbReference type="ChEBI" id="CHEBI:59789"/>
    </ligand>
</feature>
<dbReference type="InterPro" id="IPR011224">
    <property type="entry name" value="rRNA_MeTrfase_M"/>
</dbReference>
<dbReference type="Gene3D" id="3.30.70.2810">
    <property type="match status" value="1"/>
</dbReference>
<evidence type="ECO:0000313" key="12">
    <source>
        <dbReference type="Proteomes" id="UP000192132"/>
    </source>
</evidence>
<comment type="caution">
    <text evidence="11">The sequence shown here is derived from an EMBL/GenBank/DDBJ whole genome shotgun (WGS) entry which is preliminary data.</text>
</comment>
<evidence type="ECO:0000259" key="8">
    <source>
        <dbReference type="Pfam" id="PF01728"/>
    </source>
</evidence>
<feature type="active site" description="Proton acceptor" evidence="6">
    <location>
        <position position="303"/>
    </location>
</feature>
<accession>A0A1S8CZ30</accession>
<dbReference type="Proteomes" id="UP000192132">
    <property type="component" value="Unassembled WGS sequence"/>
</dbReference>
<keyword evidence="4 11" id="KW-0808">Transferase</keyword>
<dbReference type="GO" id="GO:0006364">
    <property type="term" value="P:rRNA processing"/>
    <property type="evidence" value="ECO:0007669"/>
    <property type="project" value="UniProtKB-KW"/>
</dbReference>
<dbReference type="EMBL" id="MLCN01000006">
    <property type="protein sequence ID" value="ONG41865.1"/>
    <property type="molecule type" value="Genomic_DNA"/>
</dbReference>
<protein>
    <submittedName>
        <fullName evidence="11">23S rRNA (Cytidine(2498)-2'-O)-methyltransferase RlmM</fullName>
    </submittedName>
</protein>
<dbReference type="PANTHER" id="PTHR37524">
    <property type="entry name" value="RIBOSOMAL RNA LARGE SUBUNIT METHYLTRANSFERASE M"/>
    <property type="match status" value="1"/>
</dbReference>
<feature type="binding site" evidence="7">
    <location>
        <position position="238"/>
    </location>
    <ligand>
        <name>S-adenosyl-L-methionine</name>
        <dbReference type="ChEBI" id="CHEBI:59789"/>
    </ligand>
</feature>
<dbReference type="Gene3D" id="3.30.2300.20">
    <property type="match status" value="1"/>
</dbReference>